<feature type="domain" description="J" evidence="4">
    <location>
        <begin position="3"/>
        <end position="68"/>
    </location>
</feature>
<evidence type="ECO:0000313" key="5">
    <source>
        <dbReference type="EMBL" id="MCV9388889.1"/>
    </source>
</evidence>
<name>A0ABT3CZ83_9BACT</name>
<feature type="transmembrane region" description="Helical" evidence="3">
    <location>
        <begin position="111"/>
        <end position="130"/>
    </location>
</feature>
<dbReference type="InterPro" id="IPR018253">
    <property type="entry name" value="DnaJ_domain_CS"/>
</dbReference>
<dbReference type="InterPro" id="IPR001623">
    <property type="entry name" value="DnaJ_domain"/>
</dbReference>
<evidence type="ECO:0000256" key="3">
    <source>
        <dbReference type="SAM" id="Phobius"/>
    </source>
</evidence>
<dbReference type="PRINTS" id="PR00625">
    <property type="entry name" value="JDOMAIN"/>
</dbReference>
<keyword evidence="1" id="KW-0802">TPR repeat</keyword>
<reference evidence="5 6" key="1">
    <citation type="submission" date="2022-10" db="EMBL/GenBank/DDBJ databases">
        <title>Comparative genomics and taxonomic characterization of three novel marine species of genus Reichenbachiella exhibiting antioxidant and polysaccharide degradation activities.</title>
        <authorList>
            <person name="Muhammad N."/>
            <person name="Lee Y.-J."/>
            <person name="Ko J."/>
            <person name="Kim S.-G."/>
        </authorList>
    </citation>
    <scope>NUCLEOTIDE SEQUENCE [LARGE SCALE GENOMIC DNA]</scope>
    <source>
        <strain evidence="5 6">ABR2-5</strain>
    </source>
</reference>
<keyword evidence="3" id="KW-0812">Transmembrane</keyword>
<comment type="caution">
    <text evidence="5">The sequence shown here is derived from an EMBL/GenBank/DDBJ whole genome shotgun (WGS) entry which is preliminary data.</text>
</comment>
<dbReference type="InterPro" id="IPR052763">
    <property type="entry name" value="DnaJ_C4"/>
</dbReference>
<dbReference type="InterPro" id="IPR036869">
    <property type="entry name" value="J_dom_sf"/>
</dbReference>
<dbReference type="PANTHER" id="PTHR44825:SF1">
    <property type="entry name" value="DNAJ HOMOLOG SUBFAMILY C MEMBER 4"/>
    <property type="match status" value="1"/>
</dbReference>
<dbReference type="PROSITE" id="PS50005">
    <property type="entry name" value="TPR"/>
    <property type="match status" value="1"/>
</dbReference>
<dbReference type="RefSeq" id="WP_264139781.1">
    <property type="nucleotide sequence ID" value="NZ_JAOYOD010000001.1"/>
</dbReference>
<evidence type="ECO:0000256" key="2">
    <source>
        <dbReference type="SAM" id="MobiDB-lite"/>
    </source>
</evidence>
<feature type="region of interest" description="Disordered" evidence="2">
    <location>
        <begin position="77"/>
        <end position="97"/>
    </location>
</feature>
<sequence>MLNYYDILGVSSSATQEEIKAAYKAKAKEYHPDRNFGDPHKEEVFKQVNEAYSTLSNSYTRSKYDMLLRYGHSQSSAYGTTYERPRPRPHQAYRRQPVSVTSKENLKATGYAFLFAFIIAVIIKTSIFIYQEYREAEMEELLTQRRAIFHQIQSKKQSGELVESLELLADMGSFYSAERDMSYYKENLLTEIKDKGDEYLEAGEYAKALDMYDALKEYAYGHSRAYMKKLAFTYKGMGRIKDAIDIYRTLHLYGYESMDFYYEMGQLYEEGVNDHVQALKYYKICAEKAAASYEITIGRAYPIIINAALIPEQHYHIYMKVAQMHLVTGEYDKAIEAVEWSQEIWPDSTYQYHIRALALQQLGKNAESKAVIKTAKAHDPDFELESMEEIVLMSSK</sequence>
<dbReference type="PROSITE" id="PS00636">
    <property type="entry name" value="DNAJ_1"/>
    <property type="match status" value="1"/>
</dbReference>
<dbReference type="SUPFAM" id="SSF48452">
    <property type="entry name" value="TPR-like"/>
    <property type="match status" value="1"/>
</dbReference>
<dbReference type="InterPro" id="IPR019734">
    <property type="entry name" value="TPR_rpt"/>
</dbReference>
<dbReference type="Gene3D" id="1.25.40.10">
    <property type="entry name" value="Tetratricopeptide repeat domain"/>
    <property type="match status" value="2"/>
</dbReference>
<gene>
    <name evidence="5" type="ORF">N7U62_19585</name>
</gene>
<dbReference type="PANTHER" id="PTHR44825">
    <property type="match status" value="1"/>
</dbReference>
<accession>A0ABT3CZ83</accession>
<evidence type="ECO:0000259" key="4">
    <source>
        <dbReference type="PROSITE" id="PS50076"/>
    </source>
</evidence>
<dbReference type="InterPro" id="IPR011990">
    <property type="entry name" value="TPR-like_helical_dom_sf"/>
</dbReference>
<dbReference type="CDD" id="cd06257">
    <property type="entry name" value="DnaJ"/>
    <property type="match status" value="1"/>
</dbReference>
<keyword evidence="6" id="KW-1185">Reference proteome</keyword>
<protein>
    <submittedName>
        <fullName evidence="5">DnaJ domain-containing protein</fullName>
    </submittedName>
</protein>
<keyword evidence="3" id="KW-0472">Membrane</keyword>
<dbReference type="Proteomes" id="UP001300692">
    <property type="component" value="Unassembled WGS sequence"/>
</dbReference>
<dbReference type="Pfam" id="PF00226">
    <property type="entry name" value="DnaJ"/>
    <property type="match status" value="1"/>
</dbReference>
<dbReference type="PROSITE" id="PS50076">
    <property type="entry name" value="DNAJ_2"/>
    <property type="match status" value="1"/>
</dbReference>
<dbReference type="EMBL" id="JAOYOD010000001">
    <property type="protein sequence ID" value="MCV9388889.1"/>
    <property type="molecule type" value="Genomic_DNA"/>
</dbReference>
<keyword evidence="3" id="KW-1133">Transmembrane helix</keyword>
<dbReference type="SUPFAM" id="SSF46565">
    <property type="entry name" value="Chaperone J-domain"/>
    <property type="match status" value="1"/>
</dbReference>
<proteinExistence type="predicted"/>
<evidence type="ECO:0000313" key="6">
    <source>
        <dbReference type="Proteomes" id="UP001300692"/>
    </source>
</evidence>
<dbReference type="SMART" id="SM00028">
    <property type="entry name" value="TPR"/>
    <property type="match status" value="4"/>
</dbReference>
<feature type="repeat" description="TPR" evidence="1">
    <location>
        <begin position="315"/>
        <end position="348"/>
    </location>
</feature>
<evidence type="ECO:0000256" key="1">
    <source>
        <dbReference type="PROSITE-ProRule" id="PRU00339"/>
    </source>
</evidence>
<dbReference type="Gene3D" id="1.10.287.110">
    <property type="entry name" value="DnaJ domain"/>
    <property type="match status" value="1"/>
</dbReference>
<dbReference type="SMART" id="SM00271">
    <property type="entry name" value="DnaJ"/>
    <property type="match status" value="1"/>
</dbReference>
<organism evidence="5 6">
    <name type="scientific">Reichenbachiella ulvae</name>
    <dbReference type="NCBI Taxonomy" id="2980104"/>
    <lineage>
        <taxon>Bacteria</taxon>
        <taxon>Pseudomonadati</taxon>
        <taxon>Bacteroidota</taxon>
        <taxon>Cytophagia</taxon>
        <taxon>Cytophagales</taxon>
        <taxon>Reichenbachiellaceae</taxon>
        <taxon>Reichenbachiella</taxon>
    </lineage>
</organism>